<feature type="signal peptide" evidence="1">
    <location>
        <begin position="1"/>
        <end position="30"/>
    </location>
</feature>
<evidence type="ECO:0000256" key="1">
    <source>
        <dbReference type="SAM" id="SignalP"/>
    </source>
</evidence>
<protein>
    <submittedName>
        <fullName evidence="2">RND transporter</fullName>
    </submittedName>
</protein>
<comment type="caution">
    <text evidence="2">The sequence shown here is derived from an EMBL/GenBank/DDBJ whole genome shotgun (WGS) entry which is preliminary data.</text>
</comment>
<proteinExistence type="predicted"/>
<organism evidence="2 3">
    <name type="scientific">Salinisphaera orenii MK-B5</name>
    <dbReference type="NCBI Taxonomy" id="856730"/>
    <lineage>
        <taxon>Bacteria</taxon>
        <taxon>Pseudomonadati</taxon>
        <taxon>Pseudomonadota</taxon>
        <taxon>Gammaproteobacteria</taxon>
        <taxon>Salinisphaerales</taxon>
        <taxon>Salinisphaeraceae</taxon>
        <taxon>Salinisphaera</taxon>
    </lineage>
</organism>
<evidence type="ECO:0000313" key="3">
    <source>
        <dbReference type="Proteomes" id="UP000283993"/>
    </source>
</evidence>
<gene>
    <name evidence="2" type="ORF">SAOR_03035</name>
</gene>
<dbReference type="RefSeq" id="WP_245965373.1">
    <property type="nucleotide sequence ID" value="NZ_AYKH01000003.1"/>
</dbReference>
<accession>A0A423PVY5</accession>
<dbReference type="Proteomes" id="UP000283993">
    <property type="component" value="Unassembled WGS sequence"/>
</dbReference>
<dbReference type="AlphaFoldDB" id="A0A423PVY5"/>
<sequence length="349" mass="38512">MAKTRLTSTLGTLTLGALALLGSALQPAAAQVESRTLCIYDPIGANGFIYESFQDYVVQARSWGIKLDTRAYTDEAVAAKDFKAGECDMAAVTGIRTIQFVKFAGSLDMAGGLQTYEQEKTAIEVMSSPKAAEYMKQDGYEVVGVVPLGKAFLFSRDKRYLDSLDALAGKKIAVMSYDKQASTLANVAGASPVGASIASFGPMFNNGSVDLAYAPSFAYNALELYKGLGENGGIADFVLGMLSGQLIVHQDRFPDDFGQKSREWVFNNMYESTMRRVKNADAEIPDKYWVRISGERDKNYREMFRETRQELWDQNWYNHRMQHLLKKIRCSSDPSLAECSLDSEGGPVN</sequence>
<evidence type="ECO:0000313" key="2">
    <source>
        <dbReference type="EMBL" id="ROO29739.1"/>
    </source>
</evidence>
<dbReference type="InterPro" id="IPR045758">
    <property type="entry name" value="AdeT1/2"/>
</dbReference>
<dbReference type="EMBL" id="AYKH01000003">
    <property type="protein sequence ID" value="ROO29739.1"/>
    <property type="molecule type" value="Genomic_DNA"/>
</dbReference>
<name>A0A423PVY5_9GAMM</name>
<dbReference type="Pfam" id="PF19582">
    <property type="entry name" value="AdeT1_2"/>
    <property type="match status" value="1"/>
</dbReference>
<keyword evidence="3" id="KW-1185">Reference proteome</keyword>
<dbReference type="Gene3D" id="3.40.190.170">
    <property type="entry name" value="Bacterial extracellular solute-binding protein, family 7"/>
    <property type="match status" value="1"/>
</dbReference>
<keyword evidence="1" id="KW-0732">Signal</keyword>
<feature type="chain" id="PRO_5019234887" evidence="1">
    <location>
        <begin position="31"/>
        <end position="349"/>
    </location>
</feature>
<dbReference type="InterPro" id="IPR038404">
    <property type="entry name" value="TRAP_DctP_sf"/>
</dbReference>
<reference evidence="2 3" key="1">
    <citation type="submission" date="2013-10" db="EMBL/GenBank/DDBJ databases">
        <title>Salinisphaera orenii MK-B5 Genome Sequencing.</title>
        <authorList>
            <person name="Lai Q."/>
            <person name="Li C."/>
            <person name="Shao Z."/>
        </authorList>
    </citation>
    <scope>NUCLEOTIDE SEQUENCE [LARGE SCALE GENOMIC DNA]</scope>
    <source>
        <strain evidence="2 3">MK-B5</strain>
    </source>
</reference>